<dbReference type="InParanoid" id="A0A4R6QSI5"/>
<keyword evidence="5" id="KW-0680">Restriction system</keyword>
<dbReference type="SUPFAM" id="SSF53335">
    <property type="entry name" value="S-adenosyl-L-methionine-dependent methyltransferases"/>
    <property type="match status" value="1"/>
</dbReference>
<dbReference type="GO" id="GO:0044027">
    <property type="term" value="P:negative regulation of gene expression via chromosomal CpG island methylation"/>
    <property type="evidence" value="ECO:0007669"/>
    <property type="project" value="TreeGrafter"/>
</dbReference>
<dbReference type="PRINTS" id="PR00105">
    <property type="entry name" value="C5METTRFRASE"/>
</dbReference>
<comment type="caution">
    <text evidence="8">The sequence shown here is derived from an EMBL/GenBank/DDBJ whole genome shotgun (WGS) entry which is preliminary data.</text>
</comment>
<dbReference type="GO" id="GO:0032259">
    <property type="term" value="P:methylation"/>
    <property type="evidence" value="ECO:0007669"/>
    <property type="project" value="UniProtKB-KW"/>
</dbReference>
<dbReference type="PROSITE" id="PS51679">
    <property type="entry name" value="SAM_MT_C5"/>
    <property type="match status" value="1"/>
</dbReference>
<evidence type="ECO:0000256" key="4">
    <source>
        <dbReference type="ARBA" id="ARBA00022691"/>
    </source>
</evidence>
<dbReference type="AlphaFoldDB" id="A0A4R6QSI5"/>
<keyword evidence="4 7" id="KW-0949">S-adenosyl-L-methionine</keyword>
<evidence type="ECO:0000256" key="7">
    <source>
        <dbReference type="PROSITE-ProRule" id="PRU01016"/>
    </source>
</evidence>
<dbReference type="EC" id="2.1.1.37" evidence="1"/>
<protein>
    <recommendedName>
        <fullName evidence="1">DNA (cytosine-5-)-methyltransferase</fullName>
        <ecNumber evidence="1">2.1.1.37</ecNumber>
    </recommendedName>
</protein>
<keyword evidence="3 7" id="KW-0808">Transferase</keyword>
<dbReference type="InterPro" id="IPR001525">
    <property type="entry name" value="C5_MeTfrase"/>
</dbReference>
<dbReference type="PANTHER" id="PTHR10629">
    <property type="entry name" value="CYTOSINE-SPECIFIC METHYLTRANSFERASE"/>
    <property type="match status" value="1"/>
</dbReference>
<dbReference type="InterPro" id="IPR050390">
    <property type="entry name" value="C5-Methyltransferase"/>
</dbReference>
<dbReference type="Pfam" id="PF00145">
    <property type="entry name" value="DNA_methylase"/>
    <property type="match status" value="1"/>
</dbReference>
<evidence type="ECO:0000256" key="6">
    <source>
        <dbReference type="ARBA" id="ARBA00047422"/>
    </source>
</evidence>
<keyword evidence="2 7" id="KW-0489">Methyltransferase</keyword>
<dbReference type="GO" id="GO:0009307">
    <property type="term" value="P:DNA restriction-modification system"/>
    <property type="evidence" value="ECO:0007669"/>
    <property type="project" value="UniProtKB-KW"/>
</dbReference>
<evidence type="ECO:0000256" key="1">
    <source>
        <dbReference type="ARBA" id="ARBA00011975"/>
    </source>
</evidence>
<evidence type="ECO:0000256" key="5">
    <source>
        <dbReference type="ARBA" id="ARBA00022747"/>
    </source>
</evidence>
<dbReference type="Gene3D" id="3.40.50.150">
    <property type="entry name" value="Vaccinia Virus protein VP39"/>
    <property type="match status" value="1"/>
</dbReference>
<dbReference type="GO" id="GO:0003677">
    <property type="term" value="F:DNA binding"/>
    <property type="evidence" value="ECO:0007669"/>
    <property type="project" value="TreeGrafter"/>
</dbReference>
<dbReference type="RefSeq" id="WP_166651943.1">
    <property type="nucleotide sequence ID" value="NZ_SNXS01000002.1"/>
</dbReference>
<gene>
    <name evidence="8" type="ORF">DES47_102854</name>
</gene>
<name>A0A4R6QSI5_9BURK</name>
<evidence type="ECO:0000256" key="2">
    <source>
        <dbReference type="ARBA" id="ARBA00022603"/>
    </source>
</evidence>
<comment type="catalytic activity">
    <reaction evidence="6">
        <text>a 2'-deoxycytidine in DNA + S-adenosyl-L-methionine = a 5-methyl-2'-deoxycytidine in DNA + S-adenosyl-L-homocysteine + H(+)</text>
        <dbReference type="Rhea" id="RHEA:13681"/>
        <dbReference type="Rhea" id="RHEA-COMP:11369"/>
        <dbReference type="Rhea" id="RHEA-COMP:11370"/>
        <dbReference type="ChEBI" id="CHEBI:15378"/>
        <dbReference type="ChEBI" id="CHEBI:57856"/>
        <dbReference type="ChEBI" id="CHEBI:59789"/>
        <dbReference type="ChEBI" id="CHEBI:85452"/>
        <dbReference type="ChEBI" id="CHEBI:85454"/>
        <dbReference type="EC" id="2.1.1.37"/>
    </reaction>
</comment>
<evidence type="ECO:0000313" key="9">
    <source>
        <dbReference type="Proteomes" id="UP000295361"/>
    </source>
</evidence>
<dbReference type="InterPro" id="IPR029063">
    <property type="entry name" value="SAM-dependent_MTases_sf"/>
</dbReference>
<sequence length="404" mass="43888">MDNRADEGLQPAGAWWQSFLRGGTVYVDSAVGKPKKIRSVDAFCGSGGLTLGATQAAIATGHVLESVAAIDVDDDGLAIHKANFETKHILHSNASSLVDWHVSGEGEKSRFAYEPEILDPNLASEIGNIDLFLAGPPCQGHSNLNNKTRREDPRNLLYVTAVALGVGLRAKSIVIENVPEVVNDKSDVVNIAKALLKAAGYTWIDSGVLAADHMGGAQTRKRYFLVASRVSEPVAELSIKDVAKGLKHAARPLSWAIGDLLSDPSQEPKTGIMDTTPMLSADNLTRIHHLFDNDLYDLPNEVRPDCHKDGHTYPSVYGRLWWDKPSQTITTGFLTPGRGRYVHPLRPRVITPHEAARIQSFPDTFSFVVDAANPPSRTGIQKWIGDAVPPLLGYAATLPLMVRM</sequence>
<keyword evidence="9" id="KW-1185">Reference proteome</keyword>
<dbReference type="Proteomes" id="UP000295361">
    <property type="component" value="Unassembled WGS sequence"/>
</dbReference>
<accession>A0A4R6QSI5</accession>
<organism evidence="8 9">
    <name type="scientific">Roseateles toxinivorans</name>
    <dbReference type="NCBI Taxonomy" id="270368"/>
    <lineage>
        <taxon>Bacteria</taxon>
        <taxon>Pseudomonadati</taxon>
        <taxon>Pseudomonadota</taxon>
        <taxon>Betaproteobacteria</taxon>
        <taxon>Burkholderiales</taxon>
        <taxon>Sphaerotilaceae</taxon>
        <taxon>Roseateles</taxon>
    </lineage>
</organism>
<reference evidence="8 9" key="1">
    <citation type="submission" date="2019-03" db="EMBL/GenBank/DDBJ databases">
        <title>Genomic Encyclopedia of Type Strains, Phase IV (KMG-IV): sequencing the most valuable type-strain genomes for metagenomic binning, comparative biology and taxonomic classification.</title>
        <authorList>
            <person name="Goeker M."/>
        </authorList>
    </citation>
    <scope>NUCLEOTIDE SEQUENCE [LARGE SCALE GENOMIC DNA]</scope>
    <source>
        <strain evidence="8 9">DSM 16998</strain>
    </source>
</reference>
<comment type="similarity">
    <text evidence="7">Belongs to the class I-like SAM-binding methyltransferase superfamily. C5-methyltransferase family.</text>
</comment>
<evidence type="ECO:0000313" key="8">
    <source>
        <dbReference type="EMBL" id="TDP73108.1"/>
    </source>
</evidence>
<dbReference type="EMBL" id="SNXS01000002">
    <property type="protein sequence ID" value="TDP73108.1"/>
    <property type="molecule type" value="Genomic_DNA"/>
</dbReference>
<feature type="active site" evidence="7">
    <location>
        <position position="138"/>
    </location>
</feature>
<dbReference type="Gene3D" id="3.90.120.10">
    <property type="entry name" value="DNA Methylase, subunit A, domain 2"/>
    <property type="match status" value="1"/>
</dbReference>
<evidence type="ECO:0000256" key="3">
    <source>
        <dbReference type="ARBA" id="ARBA00022679"/>
    </source>
</evidence>
<dbReference type="GO" id="GO:0003886">
    <property type="term" value="F:DNA (cytosine-5-)-methyltransferase activity"/>
    <property type="evidence" value="ECO:0007669"/>
    <property type="project" value="UniProtKB-EC"/>
</dbReference>
<dbReference type="PANTHER" id="PTHR10629:SF52">
    <property type="entry name" value="DNA (CYTOSINE-5)-METHYLTRANSFERASE 1"/>
    <property type="match status" value="1"/>
</dbReference>
<proteinExistence type="inferred from homology"/>